<dbReference type="Proteomes" id="UP001153148">
    <property type="component" value="Unassembled WGS sequence"/>
</dbReference>
<reference evidence="1" key="1">
    <citation type="submission" date="2021-03" db="EMBL/GenBank/DDBJ databases">
        <authorList>
            <person name="Tran Van P."/>
        </authorList>
    </citation>
    <scope>NUCLEOTIDE SEQUENCE</scope>
</reference>
<gene>
    <name evidence="1" type="ORF">TPAB3V08_LOCUS8187</name>
</gene>
<evidence type="ECO:0000313" key="2">
    <source>
        <dbReference type="Proteomes" id="UP001153148"/>
    </source>
</evidence>
<dbReference type="EMBL" id="CAJPIN010015066">
    <property type="protein sequence ID" value="CAG2061232.1"/>
    <property type="molecule type" value="Genomic_DNA"/>
</dbReference>
<sequence>MTRSEVTMEQCKKEILSIFIDSAKDVKRNILPLLHKIIEKISLSIADYLQKYDSTNKEFKFLDQCFIMLFGRLAKNSKEIYFDLIDLTLDQLIQISQQILENSKNKQLPEHYYICLLRRVQDLTEFLDRADDRFDRETPEQLKQLLQHLDMHATDTWTLITRHLVNQQDLDGPKMGSLAVHVFIIKQKMTLKILSARNLEPINGTIKPEQQSSGAILFIVKDRVRIGQNKCLGQCVLPLKDVSLFDQPPNLNILPQFDLNYTFSYKLHHDEKVQDDKLFEIVKLRKNNEAAEKFIKKQALHTNALPVNLLNIDKYKLLQVG</sequence>
<protein>
    <submittedName>
        <fullName evidence="1">Uncharacterized protein</fullName>
    </submittedName>
</protein>
<proteinExistence type="predicted"/>
<name>A0ABN7P555_TIMPD</name>
<evidence type="ECO:0000313" key="1">
    <source>
        <dbReference type="EMBL" id="CAG2061232.1"/>
    </source>
</evidence>
<comment type="caution">
    <text evidence="1">The sequence shown here is derived from an EMBL/GenBank/DDBJ whole genome shotgun (WGS) entry which is preliminary data.</text>
</comment>
<organism evidence="1 2">
    <name type="scientific">Timema podura</name>
    <name type="common">Walking stick</name>
    <dbReference type="NCBI Taxonomy" id="61482"/>
    <lineage>
        <taxon>Eukaryota</taxon>
        <taxon>Metazoa</taxon>
        <taxon>Ecdysozoa</taxon>
        <taxon>Arthropoda</taxon>
        <taxon>Hexapoda</taxon>
        <taxon>Insecta</taxon>
        <taxon>Pterygota</taxon>
        <taxon>Neoptera</taxon>
        <taxon>Polyneoptera</taxon>
        <taxon>Phasmatodea</taxon>
        <taxon>Timematodea</taxon>
        <taxon>Timematoidea</taxon>
        <taxon>Timematidae</taxon>
        <taxon>Timema</taxon>
    </lineage>
</organism>
<keyword evidence="2" id="KW-1185">Reference proteome</keyword>
<accession>A0ABN7P555</accession>